<proteinExistence type="predicted"/>
<protein>
    <submittedName>
        <fullName evidence="1">Uncharacterized protein</fullName>
    </submittedName>
</protein>
<organism evidence="1 2">
    <name type="scientific">Anabarilius grahami</name>
    <name type="common">Kanglang fish</name>
    <name type="synonym">Barilius grahami</name>
    <dbReference type="NCBI Taxonomy" id="495550"/>
    <lineage>
        <taxon>Eukaryota</taxon>
        <taxon>Metazoa</taxon>
        <taxon>Chordata</taxon>
        <taxon>Craniata</taxon>
        <taxon>Vertebrata</taxon>
        <taxon>Euteleostomi</taxon>
        <taxon>Actinopterygii</taxon>
        <taxon>Neopterygii</taxon>
        <taxon>Teleostei</taxon>
        <taxon>Ostariophysi</taxon>
        <taxon>Cypriniformes</taxon>
        <taxon>Xenocyprididae</taxon>
        <taxon>Xenocypridinae</taxon>
        <taxon>Xenocypridinae incertae sedis</taxon>
        <taxon>Anabarilius</taxon>
    </lineage>
</organism>
<keyword evidence="2" id="KW-1185">Reference proteome</keyword>
<gene>
    <name evidence="1" type="ORF">DPX16_14062</name>
</gene>
<name>A0A3N0Y8U7_ANAGA</name>
<reference evidence="1 2" key="1">
    <citation type="submission" date="2018-10" db="EMBL/GenBank/DDBJ databases">
        <title>Genome assembly for a Yunnan-Guizhou Plateau 3E fish, Anabarilius grahami (Regan), and its evolutionary and genetic applications.</title>
        <authorList>
            <person name="Jiang W."/>
        </authorList>
    </citation>
    <scope>NUCLEOTIDE SEQUENCE [LARGE SCALE GENOMIC DNA]</scope>
    <source>
        <strain evidence="1">AG-KIZ</strain>
        <tissue evidence="1">Muscle</tissue>
    </source>
</reference>
<dbReference type="EMBL" id="RJVU01049572">
    <property type="protein sequence ID" value="ROL42655.1"/>
    <property type="molecule type" value="Genomic_DNA"/>
</dbReference>
<sequence>MKRTPKIKHHPTSPAGETTSETNVILVPQLETVFSRAARIIQRAWRTHIDTAVFKYLKKLVSFHNQGDPRLLLRFINPAEANILDAASGALIRFRLGGPTYPPNIYFKIYTRAPIVDMCACSPKDYTQQKNPAPSQIHNGRLTICAENDHSGWYAEGLLNARTEHCETALLVHKSTQRTMDSLQQIEPDSVSEQEVDELLAWTNALNFEEYINEWMTLGTSKCCIVKDELSESDQRDLASVSVHDICKIPLISQDDSPVVSQHLDHI</sequence>
<comment type="caution">
    <text evidence="1">The sequence shown here is derived from an EMBL/GenBank/DDBJ whole genome shotgun (WGS) entry which is preliminary data.</text>
</comment>
<dbReference type="PANTHER" id="PTHR33504">
    <property type="entry name" value="NADH DEHYDROGENASE (UBIQUINONE) 1 BETA SUBCOMPLEX, 4"/>
    <property type="match status" value="1"/>
</dbReference>
<accession>A0A3N0Y8U7</accession>
<dbReference type="OrthoDB" id="10253073at2759"/>
<dbReference type="Proteomes" id="UP000281406">
    <property type="component" value="Unassembled WGS sequence"/>
</dbReference>
<evidence type="ECO:0000313" key="1">
    <source>
        <dbReference type="EMBL" id="ROL42655.1"/>
    </source>
</evidence>
<dbReference type="AlphaFoldDB" id="A0A3N0Y8U7"/>
<dbReference type="PANTHER" id="PTHR33504:SF2">
    <property type="entry name" value="PROTEIN MFI"/>
    <property type="match status" value="1"/>
</dbReference>
<evidence type="ECO:0000313" key="2">
    <source>
        <dbReference type="Proteomes" id="UP000281406"/>
    </source>
</evidence>